<dbReference type="InterPro" id="IPR014729">
    <property type="entry name" value="Rossmann-like_a/b/a_fold"/>
</dbReference>
<feature type="domain" description="UspA" evidence="2">
    <location>
        <begin position="7"/>
        <end position="144"/>
    </location>
</feature>
<sequence length="280" mass="28783">MPESAPPIVVGFDASDGAHAALRWAMDEGARSGRPVSLVFAFDWPVNTGVAGLAPAFWPDYGAQEEADEVVVATVAEARQAHPGVPLTGTVVPGAATAVLVERSRQSHLVVLGGRGAGGFAGQLIGSTSISVSTHAHCPVVVVRGREPAANAPIVAGVDGSDYALMALEFAFAAAAGRGTGLRVVRAAERSGTRGDEDRAATAELVARWRDKYPQVATSVHIDSRPPAEALVDASGGAQLVVVGSRGRGGFRGMLLGSVSQQLLYHADCPVAVVRELPAR</sequence>
<dbReference type="InterPro" id="IPR006016">
    <property type="entry name" value="UspA"/>
</dbReference>
<feature type="domain" description="UspA" evidence="2">
    <location>
        <begin position="153"/>
        <end position="275"/>
    </location>
</feature>
<dbReference type="RefSeq" id="WP_173067296.1">
    <property type="nucleotide sequence ID" value="NZ_BAABGO010000013.1"/>
</dbReference>
<evidence type="ECO:0000313" key="4">
    <source>
        <dbReference type="Proteomes" id="UP000482800"/>
    </source>
</evidence>
<accession>A0A6V8KFQ4</accession>
<dbReference type="Pfam" id="PF00582">
    <property type="entry name" value="Usp"/>
    <property type="match status" value="2"/>
</dbReference>
<dbReference type="InterPro" id="IPR006015">
    <property type="entry name" value="Universal_stress_UspA"/>
</dbReference>
<dbReference type="AlphaFoldDB" id="A0A6V8KFQ4"/>
<organism evidence="3 4">
    <name type="scientific">Phytohabitans houttuyneae</name>
    <dbReference type="NCBI Taxonomy" id="1076126"/>
    <lineage>
        <taxon>Bacteria</taxon>
        <taxon>Bacillati</taxon>
        <taxon>Actinomycetota</taxon>
        <taxon>Actinomycetes</taxon>
        <taxon>Micromonosporales</taxon>
        <taxon>Micromonosporaceae</taxon>
    </lineage>
</organism>
<dbReference type="SUPFAM" id="SSF52402">
    <property type="entry name" value="Adenine nucleotide alpha hydrolases-like"/>
    <property type="match status" value="2"/>
</dbReference>
<keyword evidence="4" id="KW-1185">Reference proteome</keyword>
<evidence type="ECO:0000256" key="1">
    <source>
        <dbReference type="ARBA" id="ARBA00008791"/>
    </source>
</evidence>
<protein>
    <submittedName>
        <fullName evidence="3">Universal stress protein</fullName>
    </submittedName>
</protein>
<reference evidence="3 4" key="1">
    <citation type="submission" date="2020-03" db="EMBL/GenBank/DDBJ databases">
        <title>Whole genome shotgun sequence of Phytohabitans houttuyneae NBRC 108639.</title>
        <authorList>
            <person name="Komaki H."/>
            <person name="Tamura T."/>
        </authorList>
    </citation>
    <scope>NUCLEOTIDE SEQUENCE [LARGE SCALE GENOMIC DNA]</scope>
    <source>
        <strain evidence="3 4">NBRC 108639</strain>
    </source>
</reference>
<comment type="similarity">
    <text evidence="1">Belongs to the universal stress protein A family.</text>
</comment>
<dbReference type="PRINTS" id="PR01438">
    <property type="entry name" value="UNVRSLSTRESS"/>
</dbReference>
<dbReference type="EMBL" id="BLPF01000003">
    <property type="protein sequence ID" value="GFJ84052.1"/>
    <property type="molecule type" value="Genomic_DNA"/>
</dbReference>
<dbReference type="PANTHER" id="PTHR31964:SF113">
    <property type="entry name" value="USPA DOMAIN-CONTAINING PROTEIN"/>
    <property type="match status" value="1"/>
</dbReference>
<dbReference type="Proteomes" id="UP000482800">
    <property type="component" value="Unassembled WGS sequence"/>
</dbReference>
<reference evidence="3 4" key="2">
    <citation type="submission" date="2020-03" db="EMBL/GenBank/DDBJ databases">
        <authorList>
            <person name="Ichikawa N."/>
            <person name="Kimura A."/>
            <person name="Kitahashi Y."/>
            <person name="Uohara A."/>
        </authorList>
    </citation>
    <scope>NUCLEOTIDE SEQUENCE [LARGE SCALE GENOMIC DNA]</scope>
    <source>
        <strain evidence="3 4">NBRC 108639</strain>
    </source>
</reference>
<name>A0A6V8KFQ4_9ACTN</name>
<dbReference type="Gene3D" id="3.40.50.620">
    <property type="entry name" value="HUPs"/>
    <property type="match status" value="2"/>
</dbReference>
<evidence type="ECO:0000259" key="2">
    <source>
        <dbReference type="Pfam" id="PF00582"/>
    </source>
</evidence>
<dbReference type="PANTHER" id="PTHR31964">
    <property type="entry name" value="ADENINE NUCLEOTIDE ALPHA HYDROLASES-LIKE SUPERFAMILY PROTEIN"/>
    <property type="match status" value="1"/>
</dbReference>
<evidence type="ECO:0000313" key="3">
    <source>
        <dbReference type="EMBL" id="GFJ84052.1"/>
    </source>
</evidence>
<comment type="caution">
    <text evidence="3">The sequence shown here is derived from an EMBL/GenBank/DDBJ whole genome shotgun (WGS) entry which is preliminary data.</text>
</comment>
<gene>
    <name evidence="3" type="ORF">Phou_082320</name>
</gene>
<proteinExistence type="inferred from homology"/>